<accession>X0GRE0</accession>
<proteinExistence type="predicted"/>
<protein>
    <submittedName>
        <fullName evidence="1">Uncharacterized protein</fullName>
    </submittedName>
</protein>
<name>X0GRE0_FUSOX</name>
<sequence length="65" mass="7328">MEVSKTLSRNLRKSSSQSQISLGKIVLRTPCLKNTNMSIILAAITIRQIIHKGLNSLNMYAHLYQ</sequence>
<dbReference type="AlphaFoldDB" id="X0GRE0"/>
<dbReference type="Proteomes" id="UP000030676">
    <property type="component" value="Unassembled WGS sequence"/>
</dbReference>
<evidence type="ECO:0000313" key="1">
    <source>
        <dbReference type="EMBL" id="EXL66192.1"/>
    </source>
</evidence>
<reference evidence="1" key="1">
    <citation type="submission" date="2011-11" db="EMBL/GenBank/DDBJ databases">
        <title>The Genome Sequence of Fusarium oxysporum PHW808.</title>
        <authorList>
            <consortium name="The Broad Institute Genome Sequencing Platform"/>
            <person name="Ma L.-J."/>
            <person name="Gale L.R."/>
            <person name="Schwartz D.C."/>
            <person name="Zhou S."/>
            <person name="Corby-Kistler H."/>
            <person name="Young S.K."/>
            <person name="Zeng Q."/>
            <person name="Gargeya S."/>
            <person name="Fitzgerald M."/>
            <person name="Haas B."/>
            <person name="Abouelleil A."/>
            <person name="Alvarado L."/>
            <person name="Arachchi H.M."/>
            <person name="Berlin A."/>
            <person name="Brown A."/>
            <person name="Chapman S.B."/>
            <person name="Chen Z."/>
            <person name="Dunbar C."/>
            <person name="Freedman E."/>
            <person name="Gearin G."/>
            <person name="Goldberg J."/>
            <person name="Griggs A."/>
            <person name="Gujja S."/>
            <person name="Heiman D."/>
            <person name="Howarth C."/>
            <person name="Larson L."/>
            <person name="Lui A."/>
            <person name="MacDonald P.J.P."/>
            <person name="Montmayeur A."/>
            <person name="Murphy C."/>
            <person name="Neiman D."/>
            <person name="Pearson M."/>
            <person name="Priest M."/>
            <person name="Roberts A."/>
            <person name="Saif S."/>
            <person name="Shea T."/>
            <person name="Shenoy N."/>
            <person name="Sisk P."/>
            <person name="Stolte C."/>
            <person name="Sykes S."/>
            <person name="Wortman J."/>
            <person name="Nusbaum C."/>
            <person name="Birren B."/>
        </authorList>
    </citation>
    <scope>NUCLEOTIDE SEQUENCE [LARGE SCALE GENOMIC DNA]</scope>
    <source>
        <strain evidence="1">54008</strain>
    </source>
</reference>
<dbReference type="EMBL" id="JH659057">
    <property type="protein sequence ID" value="EXL66192.1"/>
    <property type="molecule type" value="Genomic_DNA"/>
</dbReference>
<gene>
    <name evidence="1" type="ORF">FOPG_17614</name>
</gene>
<reference evidence="1" key="2">
    <citation type="submission" date="2012-05" db="EMBL/GenBank/DDBJ databases">
        <title>The Genome Annotation of Fusarium oxysporum PHW808.</title>
        <authorList>
            <consortium name="The Broad Institute Genomics Platform"/>
            <person name="Ma L.-J."/>
            <person name="Corby-Kistler H."/>
            <person name="Broz K."/>
            <person name="Gale L.R."/>
            <person name="Jonkers W."/>
            <person name="O'Donnell K."/>
            <person name="Ploetz R."/>
            <person name="Steinberg C."/>
            <person name="Schwartz D.C."/>
            <person name="VanEtten H."/>
            <person name="Zhou S."/>
            <person name="Young S.K."/>
            <person name="Zeng Q."/>
            <person name="Gargeya S."/>
            <person name="Fitzgerald M."/>
            <person name="Abouelleil A."/>
            <person name="Alvarado L."/>
            <person name="Chapman S.B."/>
            <person name="Gainer-Dewar J."/>
            <person name="Goldberg J."/>
            <person name="Griggs A."/>
            <person name="Gujja S."/>
            <person name="Hansen M."/>
            <person name="Howarth C."/>
            <person name="Imamovic A."/>
            <person name="Ireland A."/>
            <person name="Larimer J."/>
            <person name="McCowan C."/>
            <person name="Murphy C."/>
            <person name="Pearson M."/>
            <person name="Poon T.W."/>
            <person name="Priest M."/>
            <person name="Roberts A."/>
            <person name="Saif S."/>
            <person name="Shea T."/>
            <person name="Sykes S."/>
            <person name="Wortman J."/>
            <person name="Nusbaum C."/>
            <person name="Birren B."/>
        </authorList>
    </citation>
    <scope>NUCLEOTIDE SEQUENCE</scope>
    <source>
        <strain evidence="1">54008</strain>
    </source>
</reference>
<dbReference type="HOGENOM" id="CLU_2849811_0_0_1"/>
<organism evidence="1">
    <name type="scientific">Fusarium oxysporum f. sp. conglutinans race 2 54008</name>
    <dbReference type="NCBI Taxonomy" id="1089457"/>
    <lineage>
        <taxon>Eukaryota</taxon>
        <taxon>Fungi</taxon>
        <taxon>Dikarya</taxon>
        <taxon>Ascomycota</taxon>
        <taxon>Pezizomycotina</taxon>
        <taxon>Sordariomycetes</taxon>
        <taxon>Hypocreomycetidae</taxon>
        <taxon>Hypocreales</taxon>
        <taxon>Nectriaceae</taxon>
        <taxon>Fusarium</taxon>
        <taxon>Fusarium oxysporum species complex</taxon>
    </lineage>
</organism>